<protein>
    <submittedName>
        <fullName evidence="1">Uncharacterized protein</fullName>
    </submittedName>
</protein>
<organism evidence="1 2">
    <name type="scientific">Adhaeribacter pallidiroseus</name>
    <dbReference type="NCBI Taxonomy" id="2072847"/>
    <lineage>
        <taxon>Bacteria</taxon>
        <taxon>Pseudomonadati</taxon>
        <taxon>Bacteroidota</taxon>
        <taxon>Cytophagia</taxon>
        <taxon>Cytophagales</taxon>
        <taxon>Hymenobacteraceae</taxon>
        <taxon>Adhaeribacter</taxon>
    </lineage>
</organism>
<dbReference type="Proteomes" id="UP000253919">
    <property type="component" value="Unassembled WGS sequence"/>
</dbReference>
<dbReference type="EMBL" id="QASA01000001">
    <property type="protein sequence ID" value="RDC61804.1"/>
    <property type="molecule type" value="Genomic_DNA"/>
</dbReference>
<accession>A0A369QAS9</accession>
<evidence type="ECO:0000313" key="1">
    <source>
        <dbReference type="EMBL" id="RDC61804.1"/>
    </source>
</evidence>
<keyword evidence="2" id="KW-1185">Reference proteome</keyword>
<reference evidence="1 2" key="1">
    <citation type="submission" date="2018-04" db="EMBL/GenBank/DDBJ databases">
        <title>Adhaeribacter sp. HMF7616 genome sequencing and assembly.</title>
        <authorList>
            <person name="Kang H."/>
            <person name="Kang J."/>
            <person name="Cha I."/>
            <person name="Kim H."/>
            <person name="Joh K."/>
        </authorList>
    </citation>
    <scope>NUCLEOTIDE SEQUENCE [LARGE SCALE GENOMIC DNA]</scope>
    <source>
        <strain evidence="1 2">HMF7616</strain>
    </source>
</reference>
<evidence type="ECO:0000313" key="2">
    <source>
        <dbReference type="Proteomes" id="UP000253919"/>
    </source>
</evidence>
<gene>
    <name evidence="1" type="ORF">AHMF7616_00393</name>
</gene>
<name>A0A369QAS9_9BACT</name>
<dbReference type="AlphaFoldDB" id="A0A369QAS9"/>
<sequence>MQLYLLRAFSCLQAQVLSSLLYNSFAFWPAGLVTPPLTAPPLKTGEEM</sequence>
<proteinExistence type="predicted"/>
<comment type="caution">
    <text evidence="1">The sequence shown here is derived from an EMBL/GenBank/DDBJ whole genome shotgun (WGS) entry which is preliminary data.</text>
</comment>